<dbReference type="InterPro" id="IPR036116">
    <property type="entry name" value="FN3_sf"/>
</dbReference>
<evidence type="ECO:0000256" key="2">
    <source>
        <dbReference type="ARBA" id="ARBA00022692"/>
    </source>
</evidence>
<evidence type="ECO:0000256" key="8">
    <source>
        <dbReference type="SAM" id="MobiDB-lite"/>
    </source>
</evidence>
<dbReference type="PANTHER" id="PTHR46877:SF14">
    <property type="entry name" value="RECEPTOR PROTEIN-TYROSINE KINASE"/>
    <property type="match status" value="1"/>
</dbReference>
<comment type="caution">
    <text evidence="10">The sequence shown here is derived from an EMBL/GenBank/DDBJ whole genome shotgun (WGS) entry which is preliminary data.</text>
</comment>
<dbReference type="EMBL" id="BLXT01001319">
    <property type="protein sequence ID" value="GFN84568.1"/>
    <property type="molecule type" value="Genomic_DNA"/>
</dbReference>
<dbReference type="CDD" id="cd00063">
    <property type="entry name" value="FN3"/>
    <property type="match status" value="1"/>
</dbReference>
<evidence type="ECO:0000256" key="3">
    <source>
        <dbReference type="ARBA" id="ARBA00022741"/>
    </source>
</evidence>
<evidence type="ECO:0000313" key="11">
    <source>
        <dbReference type="Proteomes" id="UP000735302"/>
    </source>
</evidence>
<feature type="region of interest" description="Disordered" evidence="8">
    <location>
        <begin position="289"/>
        <end position="319"/>
    </location>
</feature>
<keyword evidence="3" id="KW-0547">Nucleotide-binding</keyword>
<dbReference type="GO" id="GO:0005886">
    <property type="term" value="C:plasma membrane"/>
    <property type="evidence" value="ECO:0007669"/>
    <property type="project" value="TreeGrafter"/>
</dbReference>
<dbReference type="SMART" id="SM00060">
    <property type="entry name" value="FN3"/>
    <property type="match status" value="1"/>
</dbReference>
<keyword evidence="11" id="KW-1185">Reference proteome</keyword>
<dbReference type="Gene3D" id="2.60.40.10">
    <property type="entry name" value="Immunoglobulins"/>
    <property type="match status" value="2"/>
</dbReference>
<evidence type="ECO:0000313" key="10">
    <source>
        <dbReference type="EMBL" id="GFN84568.1"/>
    </source>
</evidence>
<evidence type="ECO:0000259" key="9">
    <source>
        <dbReference type="PROSITE" id="PS50853"/>
    </source>
</evidence>
<proteinExistence type="predicted"/>
<keyword evidence="6" id="KW-0472">Membrane</keyword>
<keyword evidence="7" id="KW-0675">Receptor</keyword>
<evidence type="ECO:0000256" key="4">
    <source>
        <dbReference type="ARBA" id="ARBA00022840"/>
    </source>
</evidence>
<dbReference type="InterPro" id="IPR003961">
    <property type="entry name" value="FN3_dom"/>
</dbReference>
<organism evidence="10 11">
    <name type="scientific">Plakobranchus ocellatus</name>
    <dbReference type="NCBI Taxonomy" id="259542"/>
    <lineage>
        <taxon>Eukaryota</taxon>
        <taxon>Metazoa</taxon>
        <taxon>Spiralia</taxon>
        <taxon>Lophotrochozoa</taxon>
        <taxon>Mollusca</taxon>
        <taxon>Gastropoda</taxon>
        <taxon>Heterobranchia</taxon>
        <taxon>Euthyneura</taxon>
        <taxon>Panpulmonata</taxon>
        <taxon>Sacoglossa</taxon>
        <taxon>Placobranchoidea</taxon>
        <taxon>Plakobranchidae</taxon>
        <taxon>Plakobranchus</taxon>
    </lineage>
</organism>
<evidence type="ECO:0000256" key="5">
    <source>
        <dbReference type="ARBA" id="ARBA00022989"/>
    </source>
</evidence>
<evidence type="ECO:0000256" key="1">
    <source>
        <dbReference type="ARBA" id="ARBA00004167"/>
    </source>
</evidence>
<gene>
    <name evidence="10" type="ORF">PoB_001107400</name>
</gene>
<dbReference type="Pfam" id="PF00041">
    <property type="entry name" value="fn3"/>
    <property type="match status" value="1"/>
</dbReference>
<evidence type="ECO:0000256" key="7">
    <source>
        <dbReference type="ARBA" id="ARBA00023170"/>
    </source>
</evidence>
<dbReference type="PANTHER" id="PTHR46877">
    <property type="entry name" value="EPH RECEPTOR A5"/>
    <property type="match status" value="1"/>
</dbReference>
<dbReference type="Proteomes" id="UP000735302">
    <property type="component" value="Unassembled WGS sequence"/>
</dbReference>
<accession>A0AAV3YNG5</accession>
<dbReference type="InterPro" id="IPR050449">
    <property type="entry name" value="Ephrin_rcpt_TKs"/>
</dbReference>
<dbReference type="GO" id="GO:0005524">
    <property type="term" value="F:ATP binding"/>
    <property type="evidence" value="ECO:0007669"/>
    <property type="project" value="UniProtKB-KW"/>
</dbReference>
<sequence length="349" mass="38859">MIVALIKNNVCGKVESRHLITKYGMNKKQKLRKEDLRQIKVRSRNSLGEATHPSLVYLGHSFEAEPELVVEGFQVDKDRPVSQDIAHFVWEAVDPKDPRIHGKFRGYKILFWKWDTQEQPKQEVFIPYMGMMDETRPVKGDEVTGSVSGLPAYSTIKAQVVVVNSHYTGPVSATVDVFTPEGRPSEVKDLHVDKVTHNSIVIRWLPPVKPNGVLQGFDVGYQSVMDGQLGPLQLIGGRSSRSLRLEARISNLDPSHWYRIHVAARTRAGRGELAVMDVRTNNATASAVSSDNTLYRAHNDNPGQELTGEDKSSASSLHSSVPALSSPRVLMMSFSFTLMASVLQLYLIS</sequence>
<dbReference type="PROSITE" id="PS50853">
    <property type="entry name" value="FN3"/>
    <property type="match status" value="1"/>
</dbReference>
<dbReference type="InterPro" id="IPR013783">
    <property type="entry name" value="Ig-like_fold"/>
</dbReference>
<keyword evidence="5" id="KW-1133">Transmembrane helix</keyword>
<dbReference type="AlphaFoldDB" id="A0AAV3YNG5"/>
<keyword evidence="2" id="KW-0812">Transmembrane</keyword>
<protein>
    <submittedName>
        <fullName evidence="10">Craniofacial development protein 2-like protein</fullName>
    </submittedName>
</protein>
<comment type="subcellular location">
    <subcellularLocation>
        <location evidence="1">Membrane</location>
        <topology evidence="1">Single-pass membrane protein</topology>
    </subcellularLocation>
</comment>
<keyword evidence="4" id="KW-0067">ATP-binding</keyword>
<name>A0AAV3YNG5_9GAST</name>
<dbReference type="SUPFAM" id="SSF49265">
    <property type="entry name" value="Fibronectin type III"/>
    <property type="match status" value="1"/>
</dbReference>
<evidence type="ECO:0000256" key="6">
    <source>
        <dbReference type="ARBA" id="ARBA00023136"/>
    </source>
</evidence>
<feature type="domain" description="Fibronectin type-III" evidence="9">
    <location>
        <begin position="186"/>
        <end position="287"/>
    </location>
</feature>
<reference evidence="10 11" key="1">
    <citation type="journal article" date="2021" name="Elife">
        <title>Chloroplast acquisition without the gene transfer in kleptoplastic sea slugs, Plakobranchus ocellatus.</title>
        <authorList>
            <person name="Maeda T."/>
            <person name="Takahashi S."/>
            <person name="Yoshida T."/>
            <person name="Shimamura S."/>
            <person name="Takaki Y."/>
            <person name="Nagai Y."/>
            <person name="Toyoda A."/>
            <person name="Suzuki Y."/>
            <person name="Arimoto A."/>
            <person name="Ishii H."/>
            <person name="Satoh N."/>
            <person name="Nishiyama T."/>
            <person name="Hasebe M."/>
            <person name="Maruyama T."/>
            <person name="Minagawa J."/>
            <person name="Obokata J."/>
            <person name="Shigenobu S."/>
        </authorList>
    </citation>
    <scope>NUCLEOTIDE SEQUENCE [LARGE SCALE GENOMIC DNA]</scope>
</reference>